<dbReference type="EMBL" id="DUJP01000006">
    <property type="protein sequence ID" value="HII46044.1"/>
    <property type="molecule type" value="Genomic_DNA"/>
</dbReference>
<accession>A0A832W3K8</accession>
<gene>
    <name evidence="1" type="ORF">HA333_00830</name>
</gene>
<proteinExistence type="predicted"/>
<organism evidence="1 2">
    <name type="scientific">Pyrobaculum aerophilum</name>
    <dbReference type="NCBI Taxonomy" id="13773"/>
    <lineage>
        <taxon>Archaea</taxon>
        <taxon>Thermoproteota</taxon>
        <taxon>Thermoprotei</taxon>
        <taxon>Thermoproteales</taxon>
        <taxon>Thermoproteaceae</taxon>
        <taxon>Pyrobaculum</taxon>
    </lineage>
</organism>
<dbReference type="RefSeq" id="WP_011007381.1">
    <property type="nucleotide sequence ID" value="NZ_DAIOPL010000006.1"/>
</dbReference>
<sequence>MFVQYVRYSPVGEYLRLVIMQRLIKGPATVEEINGLAKKVVEGVGIKYDWRVWPELLRREILIKDGVVELTKEGRWIYEQTKEEVLEYVKRFLRTVTCCLDVS</sequence>
<dbReference type="Proteomes" id="UP000651120">
    <property type="component" value="Unassembled WGS sequence"/>
</dbReference>
<evidence type="ECO:0000313" key="1">
    <source>
        <dbReference type="EMBL" id="HII46044.1"/>
    </source>
</evidence>
<evidence type="ECO:0000313" key="2">
    <source>
        <dbReference type="Proteomes" id="UP000651120"/>
    </source>
</evidence>
<protein>
    <submittedName>
        <fullName evidence="1">Uncharacterized protein</fullName>
    </submittedName>
</protein>
<dbReference type="GeneID" id="1465134"/>
<name>A0A832W3K8_9CREN</name>
<comment type="caution">
    <text evidence="1">The sequence shown here is derived from an EMBL/GenBank/DDBJ whole genome shotgun (WGS) entry which is preliminary data.</text>
</comment>
<dbReference type="OMA" id="YLRIVIM"/>
<dbReference type="AlphaFoldDB" id="A0A832W3K8"/>
<reference evidence="1" key="1">
    <citation type="journal article" date="2020" name="bioRxiv">
        <title>A rank-normalized archaeal taxonomy based on genome phylogeny resolves widespread incomplete and uneven classifications.</title>
        <authorList>
            <person name="Rinke C."/>
            <person name="Chuvochina M."/>
            <person name="Mussig A.J."/>
            <person name="Chaumeil P.-A."/>
            <person name="Waite D.W."/>
            <person name="Whitman W.B."/>
            <person name="Parks D.H."/>
            <person name="Hugenholtz P."/>
        </authorList>
    </citation>
    <scope>NUCLEOTIDE SEQUENCE</scope>
    <source>
        <strain evidence="1">UBA8839</strain>
    </source>
</reference>